<dbReference type="GO" id="GO:0016787">
    <property type="term" value="F:hydrolase activity"/>
    <property type="evidence" value="ECO:0007669"/>
    <property type="project" value="UniProtKB-KW"/>
</dbReference>
<dbReference type="SMART" id="SM00490">
    <property type="entry name" value="HELICc"/>
    <property type="match status" value="1"/>
</dbReference>
<protein>
    <submittedName>
        <fullName evidence="4">Helicase</fullName>
    </submittedName>
</protein>
<feature type="domain" description="Helicase C-terminal" evidence="3">
    <location>
        <begin position="651"/>
        <end position="814"/>
    </location>
</feature>
<dbReference type="InterPro" id="IPR001650">
    <property type="entry name" value="Helicase_C-like"/>
</dbReference>
<dbReference type="Proteomes" id="UP000231493">
    <property type="component" value="Unassembled WGS sequence"/>
</dbReference>
<evidence type="ECO:0000256" key="1">
    <source>
        <dbReference type="ARBA" id="ARBA00022801"/>
    </source>
</evidence>
<name>A0A1J5GFT9_9BACT</name>
<dbReference type="InterPro" id="IPR025202">
    <property type="entry name" value="PLD-like_dom"/>
</dbReference>
<reference evidence="7" key="3">
    <citation type="submission" date="2017-09" db="EMBL/GenBank/DDBJ databases">
        <title>Depth-based differentiation of microbial function through sediment-hosted aquifers and enrichment of novel symbionts in the deep terrestrial subsurface.</title>
        <authorList>
            <person name="Probst A.J."/>
            <person name="Ladd B."/>
            <person name="Jarett J.K."/>
            <person name="Geller-Mcgrath D.E."/>
            <person name="Sieber C.M."/>
            <person name="Emerson J.B."/>
            <person name="Anantharaman K."/>
            <person name="Thomas B.C."/>
            <person name="Malmstrom R."/>
            <person name="Stieglmeier M."/>
            <person name="Klingl A."/>
            <person name="Woyke T."/>
            <person name="Ryan C.M."/>
            <person name="Banfield J.F."/>
        </authorList>
    </citation>
    <scope>NUCLEOTIDE SEQUENCE [LARGE SCALE GENOMIC DNA]</scope>
</reference>
<dbReference type="Pfam" id="PF00271">
    <property type="entry name" value="Helicase_C"/>
    <property type="match status" value="1"/>
</dbReference>
<dbReference type="AlphaFoldDB" id="A0A1J5GFT9"/>
<dbReference type="SUPFAM" id="SSF56024">
    <property type="entry name" value="Phospholipase D/nuclease"/>
    <property type="match status" value="1"/>
</dbReference>
<dbReference type="EMBL" id="PFIP01000050">
    <property type="protein sequence ID" value="PIX34775.1"/>
    <property type="molecule type" value="Genomic_DNA"/>
</dbReference>
<gene>
    <name evidence="4" type="ORF">AUK42_06905</name>
    <name evidence="5" type="ORF">COZ58_02675</name>
</gene>
<dbReference type="Proteomes" id="UP000182763">
    <property type="component" value="Unassembled WGS sequence"/>
</dbReference>
<dbReference type="PROSITE" id="PS51194">
    <property type="entry name" value="HELICASE_CTER"/>
    <property type="match status" value="1"/>
</dbReference>
<reference evidence="4 6" key="1">
    <citation type="journal article" date="2016" name="Environ. Microbiol.">
        <title>Genomic resolution of a cold subsurface aquifer community provides metabolic insights for novel microbes adapted to high CO concentrations.</title>
        <authorList>
            <person name="Probst A.J."/>
            <person name="Castelle C.J."/>
            <person name="Singh A."/>
            <person name="Brown C.T."/>
            <person name="Anantharaman K."/>
            <person name="Sharon I."/>
            <person name="Hug L.A."/>
            <person name="Burstein D."/>
            <person name="Emerson J.B."/>
            <person name="Thomas B.C."/>
            <person name="Banfield J.F."/>
        </authorList>
    </citation>
    <scope>NUCLEOTIDE SEQUENCE [LARGE SCALE GENOMIC DNA]</scope>
    <source>
        <strain evidence="4">CG2_30_33_13</strain>
    </source>
</reference>
<dbReference type="GO" id="GO:0004386">
    <property type="term" value="F:helicase activity"/>
    <property type="evidence" value="ECO:0007669"/>
    <property type="project" value="UniProtKB-KW"/>
</dbReference>
<dbReference type="CDD" id="cd09178">
    <property type="entry name" value="PLDc_N_Snf2_like"/>
    <property type="match status" value="1"/>
</dbReference>
<keyword evidence="4" id="KW-0067">ATP-binding</keyword>
<evidence type="ECO:0000313" key="6">
    <source>
        <dbReference type="Proteomes" id="UP000182763"/>
    </source>
</evidence>
<evidence type="ECO:0000259" key="3">
    <source>
        <dbReference type="PROSITE" id="PS51194"/>
    </source>
</evidence>
<dbReference type="Pfam" id="PF13091">
    <property type="entry name" value="PLDc_2"/>
    <property type="match status" value="1"/>
</dbReference>
<dbReference type="STRING" id="1805029.AUK42_06905"/>
<dbReference type="PROSITE" id="PS51192">
    <property type="entry name" value="HELICASE_ATP_BIND_1"/>
    <property type="match status" value="1"/>
</dbReference>
<dbReference type="InterPro" id="IPR049730">
    <property type="entry name" value="SNF2/RAD54-like_C"/>
</dbReference>
<evidence type="ECO:0000313" key="5">
    <source>
        <dbReference type="EMBL" id="PIX34775.1"/>
    </source>
</evidence>
<accession>A0A1J5GFT9</accession>
<dbReference type="SMART" id="SM00487">
    <property type="entry name" value="DEXDc"/>
    <property type="match status" value="1"/>
</dbReference>
<dbReference type="InterPro" id="IPR000330">
    <property type="entry name" value="SNF2_N"/>
</dbReference>
<dbReference type="Gene3D" id="3.30.870.10">
    <property type="entry name" value="Endonuclease Chain A"/>
    <property type="match status" value="1"/>
</dbReference>
<evidence type="ECO:0000313" key="4">
    <source>
        <dbReference type="EMBL" id="OIP67455.1"/>
    </source>
</evidence>
<keyword evidence="4" id="KW-0347">Helicase</keyword>
<dbReference type="CDD" id="cd18793">
    <property type="entry name" value="SF2_C_SNF"/>
    <property type="match status" value="1"/>
</dbReference>
<feature type="domain" description="Helicase ATP-binding" evidence="2">
    <location>
        <begin position="265"/>
        <end position="403"/>
    </location>
</feature>
<accession>A0A2M7K9G8</accession>
<keyword evidence="4" id="KW-0547">Nucleotide-binding</keyword>
<evidence type="ECO:0000259" key="2">
    <source>
        <dbReference type="PROSITE" id="PS51192"/>
    </source>
</evidence>
<dbReference type="PANTHER" id="PTHR45766:SF6">
    <property type="entry name" value="SWI_SNF-RELATED MATRIX-ASSOCIATED ACTIN-DEPENDENT REGULATOR OF CHROMATIN SUBFAMILY A-LIKE PROTEIN 1"/>
    <property type="match status" value="1"/>
</dbReference>
<dbReference type="InterPro" id="IPR027417">
    <property type="entry name" value="P-loop_NTPase"/>
</dbReference>
<dbReference type="InterPro" id="IPR014001">
    <property type="entry name" value="Helicase_ATP-bd"/>
</dbReference>
<keyword evidence="1" id="KW-0378">Hydrolase</keyword>
<sequence>MNTDLTFITNEKGKYLKDRFKVLIKGSKLFDCLVGYFYTSGFYAIYNSLENTEKIRILIGISANRKTYELLSSCNENRPQSLPFSHAETKQVIEGYIEQELEESEDNSKVERGVTKFIEWVRSKKLEIKAYPARNIHAKVYIMTFTEGDRDTGRVITGSSNLTQAGLVDNLEFNVELKNSADYSFAREKFEDLWKDAVDISEKYIQTIENKTWLNQNITPYQLYLKQLYEYFKDELSQSEELFAKYFPSDFKKLEYQEQAVLNAKKILLEYGGVFISDVVGLGKTYISAMLAGQLDGRTLVIAPPVLLEKSNPGSWTNVFFDFHVPQTEFESIGKLDHLLARGTEKYTNIIIDEAHRFRTETTVTYEKLAEICRGKRVILVTATPYNNAPKDILSLLKLFQKARKSTIPNLPNLESFFSHLEQRLKKLDRKKDYPEYIRIVKENAREIREKVLKYLMVRRTRKEIEKYFSKDITEQGLKFPDVEKPAPLFYELNEKEDEIFSKTIGLIAKEFKYSRYMPLLYYQGKLEVNQLEQQAQRNMGRFMKILLVKRLESSFFAFRNSIDRFLHSYAMFIQEFDNGRVYVSKKYTNKIFELLENDDDAAVQYLIDEGKAEQFASSDFTSEYRDNLQHDYDVLLEIKKLWMHLDRDPKLLKILSELSSDSGLQKNHLVIFTESKETADYLFKNLNKKYPDKVLCYTGGSGEATRNKVIENFDARARDQKNDYRILVSTEVLSEGVNLHRSNTVINYDIPWNPTRMMQRVGRINRVDTTFKKIYTFNFFPTVQSNDQIKLKEAAEAKINAFLTLLGGDAELLTEGEPIGSHELFNRLISKQTLEGEDDTGDSELKYLHTIKEIRDKDPDLFEKIKRLPKKARTSKYHTKQANSLITYFRRGKLQKFFLATTNSEVKELDFISAAQLLESTPDEPKKKLPEQFYGLLDKNKEAFILATTEELPIQRQRGGRDNAACILKIIKATLKNTQKLTEDQELYLKKVLTQLEEGGLPKQTAKQTLKALDGLKNEIINPFKVLAVLQTHIPAKLLEGHYAEQNPAIFGKREVILSLYLTEEE</sequence>
<proteinExistence type="predicted"/>
<dbReference type="GO" id="GO:0005524">
    <property type="term" value="F:ATP binding"/>
    <property type="evidence" value="ECO:0007669"/>
    <property type="project" value="InterPro"/>
</dbReference>
<dbReference type="Gene3D" id="3.40.50.300">
    <property type="entry name" value="P-loop containing nucleotide triphosphate hydrolases"/>
    <property type="match status" value="2"/>
</dbReference>
<organism evidence="4 6">
    <name type="scientific">Candidatus Infernicultor aquiphilus</name>
    <dbReference type="NCBI Taxonomy" id="1805029"/>
    <lineage>
        <taxon>Bacteria</taxon>
        <taxon>Pseudomonadati</taxon>
        <taxon>Atribacterota</taxon>
        <taxon>Candidatus Phoenicimicrobiia</taxon>
        <taxon>Candidatus Pheonicimicrobiales</taxon>
        <taxon>Candidatus Phoenicimicrobiaceae</taxon>
        <taxon>Candidatus Infernicultor</taxon>
    </lineage>
</organism>
<dbReference type="SUPFAM" id="SSF52540">
    <property type="entry name" value="P-loop containing nucleoside triphosphate hydrolases"/>
    <property type="match status" value="2"/>
</dbReference>
<dbReference type="Pfam" id="PF00176">
    <property type="entry name" value="SNF2-rel_dom"/>
    <property type="match status" value="1"/>
</dbReference>
<evidence type="ECO:0000313" key="7">
    <source>
        <dbReference type="Proteomes" id="UP000231493"/>
    </source>
</evidence>
<dbReference type="PANTHER" id="PTHR45766">
    <property type="entry name" value="DNA ANNEALING HELICASE AND ENDONUCLEASE ZRANB3 FAMILY MEMBER"/>
    <property type="match status" value="1"/>
</dbReference>
<dbReference type="EMBL" id="MNYY01000137">
    <property type="protein sequence ID" value="OIP67455.1"/>
    <property type="molecule type" value="Genomic_DNA"/>
</dbReference>
<comment type="caution">
    <text evidence="4">The sequence shown here is derived from an EMBL/GenBank/DDBJ whole genome shotgun (WGS) entry which is preliminary data.</text>
</comment>
<reference evidence="5" key="2">
    <citation type="submission" date="2017-09" db="EMBL/GenBank/DDBJ databases">
        <title>Depth-based differentiation of microbial function through sediment-hosted aquifers and enrichment of novel symbionts in the deep terrestrial subsurface.</title>
        <authorList>
            <person name="Probst A.J."/>
            <person name="Ladd B."/>
            <person name="Jarett J.K."/>
            <person name="Geller-Mcgrath D.E."/>
            <person name="Sieber C.M.K."/>
            <person name="Emerson J.B."/>
            <person name="Anantharaman K."/>
            <person name="Thomas B.C."/>
            <person name="Malmstrom R."/>
            <person name="Stieglmeier M."/>
            <person name="Klingl A."/>
            <person name="Woyke T."/>
            <person name="Ryan C.M."/>
            <person name="Banfield J.F."/>
        </authorList>
    </citation>
    <scope>NUCLEOTIDE SEQUENCE</scope>
    <source>
        <strain evidence="5">CG_4_8_14_3_um_filter_34_18</strain>
    </source>
</reference>